<dbReference type="InterPro" id="IPR023214">
    <property type="entry name" value="HAD_sf"/>
</dbReference>
<dbReference type="InterPro" id="IPR023198">
    <property type="entry name" value="PGP-like_dom2"/>
</dbReference>
<dbReference type="Pfam" id="PF00702">
    <property type="entry name" value="Hydrolase"/>
    <property type="match status" value="1"/>
</dbReference>
<comment type="caution">
    <text evidence="1">The sequence shown here is derived from an EMBL/GenBank/DDBJ whole genome shotgun (WGS) entry which is preliminary data.</text>
</comment>
<dbReference type="EMBL" id="JAUSVU010000009">
    <property type="protein sequence ID" value="MDQ0533980.1"/>
    <property type="molecule type" value="Genomic_DNA"/>
</dbReference>
<dbReference type="SFLD" id="SFLDS00003">
    <property type="entry name" value="Haloacid_Dehalogenase"/>
    <property type="match status" value="1"/>
</dbReference>
<organism evidence="1 2">
    <name type="scientific">Azospirillum picis</name>
    <dbReference type="NCBI Taxonomy" id="488438"/>
    <lineage>
        <taxon>Bacteria</taxon>
        <taxon>Pseudomonadati</taxon>
        <taxon>Pseudomonadota</taxon>
        <taxon>Alphaproteobacteria</taxon>
        <taxon>Rhodospirillales</taxon>
        <taxon>Azospirillaceae</taxon>
        <taxon>Azospirillum</taxon>
    </lineage>
</organism>
<dbReference type="GO" id="GO:0018784">
    <property type="term" value="F:(S)-2-haloacid dehalogenase activity"/>
    <property type="evidence" value="ECO:0007669"/>
    <property type="project" value="UniProtKB-EC"/>
</dbReference>
<dbReference type="NCBIfam" id="TIGR01509">
    <property type="entry name" value="HAD-SF-IA-v3"/>
    <property type="match status" value="1"/>
</dbReference>
<dbReference type="InterPro" id="IPR006439">
    <property type="entry name" value="HAD-SF_hydro_IA"/>
</dbReference>
<dbReference type="NCBIfam" id="TIGR01549">
    <property type="entry name" value="HAD-SF-IA-v1"/>
    <property type="match status" value="1"/>
</dbReference>
<evidence type="ECO:0000313" key="2">
    <source>
        <dbReference type="Proteomes" id="UP001244552"/>
    </source>
</evidence>
<sequence length="215" mass="24181">MTASTEAPAATAAGTPSIVVFDIGQVLIEWDPRHLYRELFDGYEDLMEDFLERVCTPAWNLEQDRGRPWSDAVALLTAEHPDCAELIRAYDEMWERMVPGAIPGTPEILAELKARGVPVYAITNFSAEKFELTRRRFDFLNGFDGLIVSGEERLVKPDPAIYRLLADRYGLDIRQCFFIDDNPDNVEAARSTGMSAHLFLGAEALRRDLTDLGLL</sequence>
<reference evidence="1 2" key="1">
    <citation type="submission" date="2023-07" db="EMBL/GenBank/DDBJ databases">
        <title>Genomic Encyclopedia of Type Strains, Phase IV (KMG-IV): sequencing the most valuable type-strain genomes for metagenomic binning, comparative biology and taxonomic classification.</title>
        <authorList>
            <person name="Goeker M."/>
        </authorList>
    </citation>
    <scope>NUCLEOTIDE SEQUENCE [LARGE SCALE GENOMIC DNA]</scope>
    <source>
        <strain evidence="1 2">DSM 19922</strain>
    </source>
</reference>
<dbReference type="PRINTS" id="PR00413">
    <property type="entry name" value="HADHALOGNASE"/>
</dbReference>
<dbReference type="SFLD" id="SFLDG01129">
    <property type="entry name" value="C1.5:_HAD__Beta-PGM__Phosphata"/>
    <property type="match status" value="1"/>
</dbReference>
<dbReference type="Gene3D" id="1.10.150.240">
    <property type="entry name" value="Putative phosphatase, domain 2"/>
    <property type="match status" value="1"/>
</dbReference>
<dbReference type="PANTHER" id="PTHR43611:SF3">
    <property type="entry name" value="FLAVIN MONONUCLEOTIDE HYDROLASE 1, CHLOROPLATIC"/>
    <property type="match status" value="1"/>
</dbReference>
<dbReference type="PANTHER" id="PTHR43611">
    <property type="entry name" value="ALPHA-D-GLUCOSE 1-PHOSPHATE PHOSPHATASE"/>
    <property type="match status" value="1"/>
</dbReference>
<evidence type="ECO:0000313" key="1">
    <source>
        <dbReference type="EMBL" id="MDQ0533980.1"/>
    </source>
</evidence>
<dbReference type="SUPFAM" id="SSF56784">
    <property type="entry name" value="HAD-like"/>
    <property type="match status" value="1"/>
</dbReference>
<name>A0ABU0MKI8_9PROT</name>
<keyword evidence="2" id="KW-1185">Reference proteome</keyword>
<dbReference type="Proteomes" id="UP001244552">
    <property type="component" value="Unassembled WGS sequence"/>
</dbReference>
<dbReference type="RefSeq" id="WP_209982724.1">
    <property type="nucleotide sequence ID" value="NZ_JAGINO010000009.1"/>
</dbReference>
<dbReference type="InterPro" id="IPR036412">
    <property type="entry name" value="HAD-like_sf"/>
</dbReference>
<gene>
    <name evidence="1" type="ORF">QO018_002847</name>
</gene>
<keyword evidence="1" id="KW-0378">Hydrolase</keyword>
<protein>
    <submittedName>
        <fullName evidence="1">2-haloacid dehalogenase</fullName>
        <ecNumber evidence="1">3.8.1.2</ecNumber>
    </submittedName>
</protein>
<dbReference type="CDD" id="cd02603">
    <property type="entry name" value="HAD_sEH-N_like"/>
    <property type="match status" value="1"/>
</dbReference>
<dbReference type="Gene3D" id="3.40.50.1000">
    <property type="entry name" value="HAD superfamily/HAD-like"/>
    <property type="match status" value="1"/>
</dbReference>
<accession>A0ABU0MKI8</accession>
<proteinExistence type="predicted"/>
<dbReference type="EC" id="3.8.1.2" evidence="1"/>